<protein>
    <submittedName>
        <fullName evidence="1">Putative HNH homing endonuclease</fullName>
    </submittedName>
</protein>
<dbReference type="AlphaFoldDB" id="A0A6H1ZPG5"/>
<evidence type="ECO:0000313" key="2">
    <source>
        <dbReference type="EMBL" id="QJH98818.1"/>
    </source>
</evidence>
<name>A0A6H1ZPG5_9ZZZZ</name>
<organism evidence="1">
    <name type="scientific">viral metagenome</name>
    <dbReference type="NCBI Taxonomy" id="1070528"/>
    <lineage>
        <taxon>unclassified sequences</taxon>
        <taxon>metagenomes</taxon>
        <taxon>organismal metagenomes</taxon>
    </lineage>
</organism>
<keyword evidence="1" id="KW-0540">Nuclease</keyword>
<proteinExistence type="predicted"/>
<dbReference type="EMBL" id="MT144132">
    <property type="protein sequence ID" value="QJA49352.1"/>
    <property type="molecule type" value="Genomic_DNA"/>
</dbReference>
<sequence>MSDSSNKKKTAQLGMPYGTAANKLKKSLLFAFAHKLGLATCFRCGDMLRSVDSFSVEHKEAWLDSTDPIKKFFDINNIAFSHLECNSGAGKRPTKYTTEGERHAALLKSWAKSRKANRTPETRRAQYLRTGK</sequence>
<reference evidence="1" key="1">
    <citation type="submission" date="2020-03" db="EMBL/GenBank/DDBJ databases">
        <title>The deep terrestrial virosphere.</title>
        <authorList>
            <person name="Holmfeldt K."/>
            <person name="Nilsson E."/>
            <person name="Simone D."/>
            <person name="Lopez-Fernandez M."/>
            <person name="Wu X."/>
            <person name="de Brujin I."/>
            <person name="Lundin D."/>
            <person name="Andersson A."/>
            <person name="Bertilsson S."/>
            <person name="Dopson M."/>
        </authorList>
    </citation>
    <scope>NUCLEOTIDE SEQUENCE</scope>
    <source>
        <strain evidence="1">TM448A01315</strain>
        <strain evidence="2">TM448B01398</strain>
    </source>
</reference>
<accession>A0A6H1ZPG5</accession>
<keyword evidence="1" id="KW-0378">Hydrolase</keyword>
<gene>
    <name evidence="1" type="ORF">TM448A01315_0013</name>
    <name evidence="2" type="ORF">TM448B01398_0028</name>
</gene>
<dbReference type="GO" id="GO:0004519">
    <property type="term" value="F:endonuclease activity"/>
    <property type="evidence" value="ECO:0007669"/>
    <property type="project" value="UniProtKB-KW"/>
</dbReference>
<dbReference type="EMBL" id="MT144753">
    <property type="protein sequence ID" value="QJH98818.1"/>
    <property type="molecule type" value="Genomic_DNA"/>
</dbReference>
<keyword evidence="1" id="KW-0255">Endonuclease</keyword>
<evidence type="ECO:0000313" key="1">
    <source>
        <dbReference type="EMBL" id="QJA49352.1"/>
    </source>
</evidence>